<name>A0A0N1I2M2_LEPSE</name>
<gene>
    <name evidence="2" type="ORF">ABL78_5088</name>
</gene>
<accession>A0A0N1I2M2</accession>
<keyword evidence="3" id="KW-1185">Reference proteome</keyword>
<evidence type="ECO:0000256" key="1">
    <source>
        <dbReference type="SAM" id="MobiDB-lite"/>
    </source>
</evidence>
<reference evidence="2 3" key="1">
    <citation type="journal article" date="2015" name="PLoS Pathog.">
        <title>Leptomonas seymouri: Adaptations to the Dixenous Life Cycle Analyzed by Genome Sequencing, Transcriptome Profiling and Co-infection with Leishmania donovani.</title>
        <authorList>
            <person name="Kraeva N."/>
            <person name="Butenko A."/>
            <person name="Hlavacova J."/>
            <person name="Kostygov A."/>
            <person name="Myskova J."/>
            <person name="Grybchuk D."/>
            <person name="Lestinova T."/>
            <person name="Votypka J."/>
            <person name="Volf P."/>
            <person name="Opperdoes F."/>
            <person name="Flegontov P."/>
            <person name="Lukes J."/>
            <person name="Yurchenko V."/>
        </authorList>
    </citation>
    <scope>NUCLEOTIDE SEQUENCE [LARGE SCALE GENOMIC DNA]</scope>
    <source>
        <strain evidence="2 3">ATCC 30220</strain>
    </source>
</reference>
<sequence>MPISIGGDAPSTYVQKEEDISGKKNTPTVKSYRNTEFFSSSAGRMVRIMCEFEEPKERLRRNYIRSTFLFFGSARSMTRAQYDATLKGLQAKLAACTNEADKQAVQADLARLEKIQWMCEWVEVLERLATMAAEFATKEQHLIDRSFQYIPDYFKLTPEETTRSIEELEKNFHDLVVTTGGGPGFMEAANRGAASVPGAKTMGMGISLPFEKGLNRYVSNGLAFEFHYFFTRKFWMMYSCRAIVVAPGGFGTLDEMFELLTLKQTRKIPSLPVVLLGKKFWQTVINWQSLADFGVISQDEIDGMLFTDSPEEAIAYIKDFYVRLAASQK</sequence>
<dbReference type="VEuPathDB" id="TriTrypDB:Lsey_0162_0020"/>
<protein>
    <recommendedName>
        <fullName evidence="4">Lysine decarboxylase-like protein</fullName>
    </recommendedName>
</protein>
<dbReference type="Gene3D" id="3.40.50.450">
    <property type="match status" value="1"/>
</dbReference>
<dbReference type="Proteomes" id="UP000038009">
    <property type="component" value="Unassembled WGS sequence"/>
</dbReference>
<dbReference type="Pfam" id="PF03641">
    <property type="entry name" value="Lysine_decarbox"/>
    <property type="match status" value="1"/>
</dbReference>
<dbReference type="OMA" id="TRKFWMV"/>
<dbReference type="AlphaFoldDB" id="A0A0N1I2M2"/>
<dbReference type="OrthoDB" id="414463at2759"/>
<dbReference type="GO" id="GO:0005829">
    <property type="term" value="C:cytosol"/>
    <property type="evidence" value="ECO:0007669"/>
    <property type="project" value="TreeGrafter"/>
</dbReference>
<proteinExistence type="predicted"/>
<evidence type="ECO:0000313" key="2">
    <source>
        <dbReference type="EMBL" id="KPI85834.1"/>
    </source>
</evidence>
<dbReference type="SUPFAM" id="SSF102405">
    <property type="entry name" value="MCP/YpsA-like"/>
    <property type="match status" value="1"/>
</dbReference>
<organism evidence="2 3">
    <name type="scientific">Leptomonas seymouri</name>
    <dbReference type="NCBI Taxonomy" id="5684"/>
    <lineage>
        <taxon>Eukaryota</taxon>
        <taxon>Discoba</taxon>
        <taxon>Euglenozoa</taxon>
        <taxon>Kinetoplastea</taxon>
        <taxon>Metakinetoplastina</taxon>
        <taxon>Trypanosomatida</taxon>
        <taxon>Trypanosomatidae</taxon>
        <taxon>Leishmaniinae</taxon>
        <taxon>Leptomonas</taxon>
    </lineage>
</organism>
<dbReference type="InterPro" id="IPR031100">
    <property type="entry name" value="LOG_fam"/>
</dbReference>
<dbReference type="PANTHER" id="PTHR43393">
    <property type="entry name" value="CYTOKININ RIBOSIDE 5'-MONOPHOSPHATE PHOSPHORIBOHYDROLASE"/>
    <property type="match status" value="1"/>
</dbReference>
<comment type="caution">
    <text evidence="2">The sequence shown here is derived from an EMBL/GenBank/DDBJ whole genome shotgun (WGS) entry which is preliminary data.</text>
</comment>
<evidence type="ECO:0008006" key="4">
    <source>
        <dbReference type="Google" id="ProtNLM"/>
    </source>
</evidence>
<dbReference type="PANTHER" id="PTHR43393:SF3">
    <property type="entry name" value="LYSINE DECARBOXYLASE-LIKE PROTEIN"/>
    <property type="match status" value="1"/>
</dbReference>
<feature type="region of interest" description="Disordered" evidence="1">
    <location>
        <begin position="1"/>
        <end position="27"/>
    </location>
</feature>
<evidence type="ECO:0000313" key="3">
    <source>
        <dbReference type="Proteomes" id="UP000038009"/>
    </source>
</evidence>
<dbReference type="EMBL" id="LJSK01000162">
    <property type="protein sequence ID" value="KPI85834.1"/>
    <property type="molecule type" value="Genomic_DNA"/>
</dbReference>
<dbReference type="InterPro" id="IPR052341">
    <property type="entry name" value="LOG_family_nucleotidases"/>
</dbReference>